<accession>A0ABR3NIA4</accession>
<dbReference type="Proteomes" id="UP001558613">
    <property type="component" value="Unassembled WGS sequence"/>
</dbReference>
<keyword evidence="3" id="KW-1185">Reference proteome</keyword>
<evidence type="ECO:0000313" key="2">
    <source>
        <dbReference type="EMBL" id="KAL1276654.1"/>
    </source>
</evidence>
<sequence>MAPFFQKGSVSQRKPTQKIAAEAAGVHRWLIEKEGLFVNKDTWGILMCPLSQRMKEKMMGSGLKCMCWTTTGSWGKWTSPVPSLDTTRKFLNITNTLHLSDLPNDEENEKKKGTAAYDRLGKINPLFDNIGDACRTFSHPNQNISIEERMVASNEKSGLKQYMEEQIN</sequence>
<reference evidence="2 3" key="1">
    <citation type="submission" date="2023-09" db="EMBL/GenBank/DDBJ databases">
        <authorList>
            <person name="Wang M."/>
        </authorList>
    </citation>
    <scope>NUCLEOTIDE SEQUENCE [LARGE SCALE GENOMIC DNA]</scope>
    <source>
        <strain evidence="2">GT-2023</strain>
        <tissue evidence="2">Liver</tissue>
    </source>
</reference>
<organism evidence="2 3">
    <name type="scientific">Cirrhinus molitorella</name>
    <name type="common">mud carp</name>
    <dbReference type="NCBI Taxonomy" id="172907"/>
    <lineage>
        <taxon>Eukaryota</taxon>
        <taxon>Metazoa</taxon>
        <taxon>Chordata</taxon>
        <taxon>Craniata</taxon>
        <taxon>Vertebrata</taxon>
        <taxon>Euteleostomi</taxon>
        <taxon>Actinopterygii</taxon>
        <taxon>Neopterygii</taxon>
        <taxon>Teleostei</taxon>
        <taxon>Ostariophysi</taxon>
        <taxon>Cypriniformes</taxon>
        <taxon>Cyprinidae</taxon>
        <taxon>Labeoninae</taxon>
        <taxon>Labeonini</taxon>
        <taxon>Cirrhinus</taxon>
    </lineage>
</organism>
<comment type="caution">
    <text evidence="2">The sequence shown here is derived from an EMBL/GenBank/DDBJ whole genome shotgun (WGS) entry which is preliminary data.</text>
</comment>
<gene>
    <name evidence="2" type="ORF">QQF64_036277</name>
</gene>
<dbReference type="PANTHER" id="PTHR46599:SF3">
    <property type="entry name" value="PIGGYBAC TRANSPOSABLE ELEMENT-DERIVED PROTEIN 4"/>
    <property type="match status" value="1"/>
</dbReference>
<proteinExistence type="predicted"/>
<dbReference type="Pfam" id="PF13843">
    <property type="entry name" value="DDE_Tnp_1_7"/>
    <property type="match status" value="1"/>
</dbReference>
<name>A0ABR3NIA4_9TELE</name>
<evidence type="ECO:0000313" key="3">
    <source>
        <dbReference type="Proteomes" id="UP001558613"/>
    </source>
</evidence>
<protein>
    <recommendedName>
        <fullName evidence="1">PiggyBac transposable element-derived protein domain-containing protein</fullName>
    </recommendedName>
</protein>
<evidence type="ECO:0000259" key="1">
    <source>
        <dbReference type="Pfam" id="PF13843"/>
    </source>
</evidence>
<dbReference type="EMBL" id="JAYMGO010000004">
    <property type="protein sequence ID" value="KAL1276654.1"/>
    <property type="molecule type" value="Genomic_DNA"/>
</dbReference>
<dbReference type="PANTHER" id="PTHR46599">
    <property type="entry name" value="PIGGYBAC TRANSPOSABLE ELEMENT-DERIVED PROTEIN 4"/>
    <property type="match status" value="1"/>
</dbReference>
<dbReference type="InterPro" id="IPR029526">
    <property type="entry name" value="PGBD"/>
</dbReference>
<feature type="domain" description="PiggyBac transposable element-derived protein" evidence="1">
    <location>
        <begin position="67"/>
        <end position="165"/>
    </location>
</feature>